<dbReference type="Pfam" id="PF11929">
    <property type="entry name" value="DUF3447"/>
    <property type="match status" value="1"/>
</dbReference>
<keyword evidence="4" id="KW-1185">Reference proteome</keyword>
<dbReference type="PROSITE" id="PS50088">
    <property type="entry name" value="ANK_REPEAT"/>
    <property type="match status" value="1"/>
</dbReference>
<name>A2DED5_TRIV3</name>
<dbReference type="STRING" id="5722.A2DED5"/>
<gene>
    <name evidence="3" type="ORF">TVAG_167280</name>
</gene>
<feature type="domain" description="DUF3447" evidence="2">
    <location>
        <begin position="200"/>
        <end position="273"/>
    </location>
</feature>
<reference evidence="3" key="1">
    <citation type="submission" date="2006-10" db="EMBL/GenBank/DDBJ databases">
        <authorList>
            <person name="Amadeo P."/>
            <person name="Zhao Q."/>
            <person name="Wortman J."/>
            <person name="Fraser-Liggett C."/>
            <person name="Carlton J."/>
        </authorList>
    </citation>
    <scope>NUCLEOTIDE SEQUENCE</scope>
    <source>
        <strain evidence="3">G3</strain>
    </source>
</reference>
<evidence type="ECO:0000313" key="3">
    <source>
        <dbReference type="EMBL" id="EAY21353.1"/>
    </source>
</evidence>
<dbReference type="EMBL" id="DS113191">
    <property type="protein sequence ID" value="EAY21353.1"/>
    <property type="molecule type" value="Genomic_DNA"/>
</dbReference>
<protein>
    <recommendedName>
        <fullName evidence="2">DUF3447 domain-containing protein</fullName>
    </recommendedName>
</protein>
<dbReference type="SUPFAM" id="SSF48403">
    <property type="entry name" value="Ankyrin repeat"/>
    <property type="match status" value="1"/>
</dbReference>
<sequence length="360" mass="42040">MNIKSISMTHYKAIMRMMKGYHDTFKDLHQAKIETDEEINKIYGMIENNLIKTNIFQPAQIINLYSVLFAYKNKNNSLYFKIFKKVYDEYPTAKNELLSSPFCYYLEKDYGIKANSNNGYVDKAMNELNPPLGVFRDNTIMKAIMNDDIKSCKEFTNKEKFDPNETVTNHFMVEEPDFSYLELCCYYGSVECFMYLRSKFNSEITKKCLKLSFLSGNLKIINECLLYQKPNQKCMEYAIFSYNNDLVMLLVNKYKIQIDPDICQRSNNIESLALFMEQTRDYDKIFPSASMFYSLELMKYLSPLVKNFNTQDNDGWTAVIGAIDHNRIDIMEYLISLGADVNLADNKGRTPLMIAVNLNR</sequence>
<dbReference type="InterPro" id="IPR036770">
    <property type="entry name" value="Ankyrin_rpt-contain_sf"/>
</dbReference>
<dbReference type="KEGG" id="tva:5466901"/>
<keyword evidence="1" id="KW-0040">ANK repeat</keyword>
<dbReference type="VEuPathDB" id="TrichDB:TVAG_167280"/>
<evidence type="ECO:0000256" key="1">
    <source>
        <dbReference type="PROSITE-ProRule" id="PRU00023"/>
    </source>
</evidence>
<dbReference type="SMART" id="SM00248">
    <property type="entry name" value="ANK"/>
    <property type="match status" value="3"/>
</dbReference>
<dbReference type="InterPro" id="IPR002110">
    <property type="entry name" value="Ankyrin_rpt"/>
</dbReference>
<dbReference type="InterPro" id="IPR020683">
    <property type="entry name" value="DUF3447"/>
</dbReference>
<dbReference type="PROSITE" id="PS50297">
    <property type="entry name" value="ANK_REP_REGION"/>
    <property type="match status" value="1"/>
</dbReference>
<dbReference type="PANTHER" id="PTHR24182">
    <property type="entry name" value="ANKYRIN REPEAT AND SOCS BOX CONTAINING 4"/>
    <property type="match status" value="1"/>
</dbReference>
<dbReference type="AlphaFoldDB" id="A2DED5"/>
<dbReference type="InParanoid" id="A2DED5"/>
<dbReference type="VEuPathDB" id="TrichDB:TVAGG3_0175360"/>
<dbReference type="Gene3D" id="1.25.40.20">
    <property type="entry name" value="Ankyrin repeat-containing domain"/>
    <property type="match status" value="1"/>
</dbReference>
<dbReference type="Proteomes" id="UP000001542">
    <property type="component" value="Unassembled WGS sequence"/>
</dbReference>
<organism evidence="3 4">
    <name type="scientific">Trichomonas vaginalis (strain ATCC PRA-98 / G3)</name>
    <dbReference type="NCBI Taxonomy" id="412133"/>
    <lineage>
        <taxon>Eukaryota</taxon>
        <taxon>Metamonada</taxon>
        <taxon>Parabasalia</taxon>
        <taxon>Trichomonadida</taxon>
        <taxon>Trichomonadidae</taxon>
        <taxon>Trichomonas</taxon>
    </lineage>
</organism>
<dbReference type="PANTHER" id="PTHR24182:SF13">
    <property type="entry name" value="LD18443P"/>
    <property type="match status" value="1"/>
</dbReference>
<feature type="repeat" description="ANK" evidence="1">
    <location>
        <begin position="314"/>
        <end position="346"/>
    </location>
</feature>
<dbReference type="RefSeq" id="XP_001582339.1">
    <property type="nucleotide sequence ID" value="XM_001582289.1"/>
</dbReference>
<accession>A2DED5</accession>
<dbReference type="SMR" id="A2DED5"/>
<dbReference type="Pfam" id="PF12796">
    <property type="entry name" value="Ank_2"/>
    <property type="match status" value="1"/>
</dbReference>
<evidence type="ECO:0000259" key="2">
    <source>
        <dbReference type="Pfam" id="PF11929"/>
    </source>
</evidence>
<proteinExistence type="predicted"/>
<evidence type="ECO:0000313" key="4">
    <source>
        <dbReference type="Proteomes" id="UP000001542"/>
    </source>
</evidence>
<reference evidence="3" key="2">
    <citation type="journal article" date="2007" name="Science">
        <title>Draft genome sequence of the sexually transmitted pathogen Trichomonas vaginalis.</title>
        <authorList>
            <person name="Carlton J.M."/>
            <person name="Hirt R.P."/>
            <person name="Silva J.C."/>
            <person name="Delcher A.L."/>
            <person name="Schatz M."/>
            <person name="Zhao Q."/>
            <person name="Wortman J.R."/>
            <person name="Bidwell S.L."/>
            <person name="Alsmark U.C.M."/>
            <person name="Besteiro S."/>
            <person name="Sicheritz-Ponten T."/>
            <person name="Noel C.J."/>
            <person name="Dacks J.B."/>
            <person name="Foster P.G."/>
            <person name="Simillion C."/>
            <person name="Van de Peer Y."/>
            <person name="Miranda-Saavedra D."/>
            <person name="Barton G.J."/>
            <person name="Westrop G.D."/>
            <person name="Mueller S."/>
            <person name="Dessi D."/>
            <person name="Fiori P.L."/>
            <person name="Ren Q."/>
            <person name="Paulsen I."/>
            <person name="Zhang H."/>
            <person name="Bastida-Corcuera F.D."/>
            <person name="Simoes-Barbosa A."/>
            <person name="Brown M.T."/>
            <person name="Hayes R.D."/>
            <person name="Mukherjee M."/>
            <person name="Okumura C.Y."/>
            <person name="Schneider R."/>
            <person name="Smith A.J."/>
            <person name="Vanacova S."/>
            <person name="Villalvazo M."/>
            <person name="Haas B.J."/>
            <person name="Pertea M."/>
            <person name="Feldblyum T.V."/>
            <person name="Utterback T.R."/>
            <person name="Shu C.L."/>
            <person name="Osoegawa K."/>
            <person name="de Jong P.J."/>
            <person name="Hrdy I."/>
            <person name="Horvathova L."/>
            <person name="Zubacova Z."/>
            <person name="Dolezal P."/>
            <person name="Malik S.B."/>
            <person name="Logsdon J.M. Jr."/>
            <person name="Henze K."/>
            <person name="Gupta A."/>
            <person name="Wang C.C."/>
            <person name="Dunne R.L."/>
            <person name="Upcroft J.A."/>
            <person name="Upcroft P."/>
            <person name="White O."/>
            <person name="Salzberg S.L."/>
            <person name="Tang P."/>
            <person name="Chiu C.-H."/>
            <person name="Lee Y.-S."/>
            <person name="Embley T.M."/>
            <person name="Coombs G.H."/>
            <person name="Mottram J.C."/>
            <person name="Tachezy J."/>
            <person name="Fraser-Liggett C.M."/>
            <person name="Johnson P.J."/>
        </authorList>
    </citation>
    <scope>NUCLEOTIDE SEQUENCE [LARGE SCALE GENOMIC DNA]</scope>
    <source>
        <strain evidence="3">G3</strain>
    </source>
</reference>